<dbReference type="OrthoDB" id="10674715at2759"/>
<accession>A0A9P4LHU7</accession>
<feature type="compositionally biased region" description="Basic residues" evidence="1">
    <location>
        <begin position="65"/>
        <end position="75"/>
    </location>
</feature>
<evidence type="ECO:0000256" key="1">
    <source>
        <dbReference type="SAM" id="MobiDB-lite"/>
    </source>
</evidence>
<evidence type="ECO:0000313" key="2">
    <source>
        <dbReference type="EMBL" id="KAF2025575.1"/>
    </source>
</evidence>
<protein>
    <submittedName>
        <fullName evidence="2">Uncharacterized protein</fullName>
    </submittedName>
</protein>
<name>A0A9P4LHU7_9PLEO</name>
<dbReference type="Proteomes" id="UP000799777">
    <property type="component" value="Unassembled WGS sequence"/>
</dbReference>
<sequence length="304" mass="32795">MSVRIKPGRATQPASRDSNVWARRSTVHLDWARRTVNVATLPRTHSSLNFLTTTVSLAPATAAKHGTRLHPRRRRDSATLPDTWLGGRVPTAWIWRPAQTTLGTGKARKHPHLHESRGCHPDRSFHQSSVLHSHRLLLRLAAGAQYLVVRLAAIMLARHWSPLIVTSASGVATASGTPSSEVGQVVILNIEVRQALQCAVNRPVRKNAMCDDNVVAHAHLGVSAVAGPRQRHATHGSIVAMLAECFGRRCDTPEIVSSLPHAALGSLPRTSGPIALGALTSTRLAYGGKFMLAPAQSITNRLGE</sequence>
<keyword evidence="3" id="KW-1185">Reference proteome</keyword>
<reference evidence="2" key="1">
    <citation type="journal article" date="2020" name="Stud. Mycol.">
        <title>101 Dothideomycetes genomes: a test case for predicting lifestyles and emergence of pathogens.</title>
        <authorList>
            <person name="Haridas S."/>
            <person name="Albert R."/>
            <person name="Binder M."/>
            <person name="Bloem J."/>
            <person name="Labutti K."/>
            <person name="Salamov A."/>
            <person name="Andreopoulos B."/>
            <person name="Baker S."/>
            <person name="Barry K."/>
            <person name="Bills G."/>
            <person name="Bluhm B."/>
            <person name="Cannon C."/>
            <person name="Castanera R."/>
            <person name="Culley D."/>
            <person name="Daum C."/>
            <person name="Ezra D."/>
            <person name="Gonzalez J."/>
            <person name="Henrissat B."/>
            <person name="Kuo A."/>
            <person name="Liang C."/>
            <person name="Lipzen A."/>
            <person name="Lutzoni F."/>
            <person name="Magnuson J."/>
            <person name="Mondo S."/>
            <person name="Nolan M."/>
            <person name="Ohm R."/>
            <person name="Pangilinan J."/>
            <person name="Park H.-J."/>
            <person name="Ramirez L."/>
            <person name="Alfaro M."/>
            <person name="Sun H."/>
            <person name="Tritt A."/>
            <person name="Yoshinaga Y."/>
            <person name="Zwiers L.-H."/>
            <person name="Turgeon B."/>
            <person name="Goodwin S."/>
            <person name="Spatafora J."/>
            <person name="Crous P."/>
            <person name="Grigoriev I."/>
        </authorList>
    </citation>
    <scope>NUCLEOTIDE SEQUENCE</scope>
    <source>
        <strain evidence="2">CBS 110217</strain>
    </source>
</reference>
<comment type="caution">
    <text evidence="2">The sequence shown here is derived from an EMBL/GenBank/DDBJ whole genome shotgun (WGS) entry which is preliminary data.</text>
</comment>
<dbReference type="EMBL" id="ML978262">
    <property type="protein sequence ID" value="KAF2025575.1"/>
    <property type="molecule type" value="Genomic_DNA"/>
</dbReference>
<dbReference type="AlphaFoldDB" id="A0A9P4LHU7"/>
<gene>
    <name evidence="2" type="ORF">EK21DRAFT_93116</name>
</gene>
<evidence type="ECO:0000313" key="3">
    <source>
        <dbReference type="Proteomes" id="UP000799777"/>
    </source>
</evidence>
<feature type="region of interest" description="Disordered" evidence="1">
    <location>
        <begin position="62"/>
        <end position="81"/>
    </location>
</feature>
<proteinExistence type="predicted"/>
<organism evidence="2 3">
    <name type="scientific">Setomelanomma holmii</name>
    <dbReference type="NCBI Taxonomy" id="210430"/>
    <lineage>
        <taxon>Eukaryota</taxon>
        <taxon>Fungi</taxon>
        <taxon>Dikarya</taxon>
        <taxon>Ascomycota</taxon>
        <taxon>Pezizomycotina</taxon>
        <taxon>Dothideomycetes</taxon>
        <taxon>Pleosporomycetidae</taxon>
        <taxon>Pleosporales</taxon>
        <taxon>Pleosporineae</taxon>
        <taxon>Phaeosphaeriaceae</taxon>
        <taxon>Setomelanomma</taxon>
    </lineage>
</organism>